<evidence type="ECO:0000313" key="2">
    <source>
        <dbReference type="Proteomes" id="UP001056120"/>
    </source>
</evidence>
<reference evidence="2" key="1">
    <citation type="journal article" date="2022" name="Mol. Ecol. Resour.">
        <title>The genomes of chicory, endive, great burdock and yacon provide insights into Asteraceae palaeo-polyploidization history and plant inulin production.</title>
        <authorList>
            <person name="Fan W."/>
            <person name="Wang S."/>
            <person name="Wang H."/>
            <person name="Wang A."/>
            <person name="Jiang F."/>
            <person name="Liu H."/>
            <person name="Zhao H."/>
            <person name="Xu D."/>
            <person name="Zhang Y."/>
        </authorList>
    </citation>
    <scope>NUCLEOTIDE SEQUENCE [LARGE SCALE GENOMIC DNA]</scope>
    <source>
        <strain evidence="2">cv. Yunnan</strain>
    </source>
</reference>
<dbReference type="EMBL" id="CM042036">
    <property type="protein sequence ID" value="KAI3744389.1"/>
    <property type="molecule type" value="Genomic_DNA"/>
</dbReference>
<sequence>MYMAGYGKLIGYVEISKSGDVFHDFFRHKPHEMVAISPGKVHDCELHEGERGAVGSVITWHYTEGGKKRTAKQIIESVNEENHTIVFKVIGGEPDVEKLHKSFKIIFHVEPKGEGQVVTWTFEFEKVDPSVPYETNLMDYLCNLIKDLDAHNKAAIISESILWTWILIEFGFGGQ</sequence>
<gene>
    <name evidence="1" type="ORF">L1987_57469</name>
</gene>
<organism evidence="1 2">
    <name type="scientific">Smallanthus sonchifolius</name>
    <dbReference type="NCBI Taxonomy" id="185202"/>
    <lineage>
        <taxon>Eukaryota</taxon>
        <taxon>Viridiplantae</taxon>
        <taxon>Streptophyta</taxon>
        <taxon>Embryophyta</taxon>
        <taxon>Tracheophyta</taxon>
        <taxon>Spermatophyta</taxon>
        <taxon>Magnoliopsida</taxon>
        <taxon>eudicotyledons</taxon>
        <taxon>Gunneridae</taxon>
        <taxon>Pentapetalae</taxon>
        <taxon>asterids</taxon>
        <taxon>campanulids</taxon>
        <taxon>Asterales</taxon>
        <taxon>Asteraceae</taxon>
        <taxon>Asteroideae</taxon>
        <taxon>Heliantheae alliance</taxon>
        <taxon>Millerieae</taxon>
        <taxon>Smallanthus</taxon>
    </lineage>
</organism>
<name>A0ACB9DCQ5_9ASTR</name>
<dbReference type="Proteomes" id="UP001056120">
    <property type="component" value="Linkage Group LG19"/>
</dbReference>
<accession>A0ACB9DCQ5</accession>
<reference evidence="1 2" key="2">
    <citation type="journal article" date="2022" name="Mol. Ecol. Resour.">
        <title>The genomes of chicory, endive, great burdock and yacon provide insights into Asteraceae paleo-polyploidization history and plant inulin production.</title>
        <authorList>
            <person name="Fan W."/>
            <person name="Wang S."/>
            <person name="Wang H."/>
            <person name="Wang A."/>
            <person name="Jiang F."/>
            <person name="Liu H."/>
            <person name="Zhao H."/>
            <person name="Xu D."/>
            <person name="Zhang Y."/>
        </authorList>
    </citation>
    <scope>NUCLEOTIDE SEQUENCE [LARGE SCALE GENOMIC DNA]</scope>
    <source>
        <strain evidence="2">cv. Yunnan</strain>
        <tissue evidence="1">Leaves</tissue>
    </source>
</reference>
<protein>
    <submittedName>
        <fullName evidence="1">Uncharacterized protein</fullName>
    </submittedName>
</protein>
<comment type="caution">
    <text evidence="1">The sequence shown here is derived from an EMBL/GenBank/DDBJ whole genome shotgun (WGS) entry which is preliminary data.</text>
</comment>
<keyword evidence="2" id="KW-1185">Reference proteome</keyword>
<evidence type="ECO:0000313" key="1">
    <source>
        <dbReference type="EMBL" id="KAI3744389.1"/>
    </source>
</evidence>
<proteinExistence type="predicted"/>